<dbReference type="RefSeq" id="WP_131303604.1">
    <property type="nucleotide sequence ID" value="NZ_SJJR01000006.1"/>
</dbReference>
<accession>A0A4R0GL26</accession>
<dbReference type="EMBL" id="SJJR01000006">
    <property type="protein sequence ID" value="TCB97557.1"/>
    <property type="molecule type" value="Genomic_DNA"/>
</dbReference>
<gene>
    <name evidence="1" type="ORF">E0H26_11605</name>
</gene>
<name>A0A4R0GL26_9ACTN</name>
<dbReference type="Proteomes" id="UP000292274">
    <property type="component" value="Unassembled WGS sequence"/>
</dbReference>
<organism evidence="1 2">
    <name type="scientific">Micromonospora zingiberis</name>
    <dbReference type="NCBI Taxonomy" id="2053011"/>
    <lineage>
        <taxon>Bacteria</taxon>
        <taxon>Bacillati</taxon>
        <taxon>Actinomycetota</taxon>
        <taxon>Actinomycetes</taxon>
        <taxon>Micromonosporales</taxon>
        <taxon>Micromonosporaceae</taxon>
        <taxon>Micromonospora</taxon>
    </lineage>
</organism>
<dbReference type="AlphaFoldDB" id="A0A4R0GL26"/>
<keyword evidence="2" id="KW-1185">Reference proteome</keyword>
<evidence type="ECO:0008006" key="3">
    <source>
        <dbReference type="Google" id="ProtNLM"/>
    </source>
</evidence>
<comment type="caution">
    <text evidence="1">The sequence shown here is derived from an EMBL/GenBank/DDBJ whole genome shotgun (WGS) entry which is preliminary data.</text>
</comment>
<evidence type="ECO:0000313" key="2">
    <source>
        <dbReference type="Proteomes" id="UP000292274"/>
    </source>
</evidence>
<sequence length="87" mass="9279">MSTEYRGIIGASLPERWPQNKKDELSDAIYGALDEHGLILDGTVNTVEVTGARVTVETVEAYGLTIEVDANGNAVQISSPYGLEIVG</sequence>
<proteinExistence type="predicted"/>
<evidence type="ECO:0000313" key="1">
    <source>
        <dbReference type="EMBL" id="TCB97557.1"/>
    </source>
</evidence>
<dbReference type="OrthoDB" id="9971563at2"/>
<reference evidence="1 2" key="1">
    <citation type="submission" date="2019-02" db="EMBL/GenBank/DDBJ databases">
        <title>Jishengella sp. nov., isolated from a root of Zingiber montanum.</title>
        <authorList>
            <person name="Kuncharoen N."/>
            <person name="Kudo T."/>
            <person name="Masahiro Y."/>
            <person name="Ohkuma M."/>
            <person name="Tanasupawat S."/>
        </authorList>
    </citation>
    <scope>NUCLEOTIDE SEQUENCE [LARGE SCALE GENOMIC DNA]</scope>
    <source>
        <strain evidence="1 2">PLAI 1-1</strain>
    </source>
</reference>
<protein>
    <recommendedName>
        <fullName evidence="3">Halobacterial output domain-containing protein</fullName>
    </recommendedName>
</protein>